<name>A0AAQ3K5W8_9LILI</name>
<sequence>MGDMMTTRMQVIKLLFCSPSYPFVASFFLSFFFFSSSSSISNLTEASQSYFRGKEASCAISTLSNPPILQLYRGLVLLWPGLLPSESPSEEASMDLVKERERSA</sequence>
<protein>
    <submittedName>
        <fullName evidence="2">Uncharacterized protein</fullName>
    </submittedName>
</protein>
<dbReference type="Proteomes" id="UP001327560">
    <property type="component" value="Chromosome 3"/>
</dbReference>
<proteinExistence type="predicted"/>
<evidence type="ECO:0000256" key="1">
    <source>
        <dbReference type="SAM" id="MobiDB-lite"/>
    </source>
</evidence>
<reference evidence="2 3" key="1">
    <citation type="submission" date="2023-10" db="EMBL/GenBank/DDBJ databases">
        <title>Chromosome-scale genome assembly provides insights into flower coloration mechanisms of Canna indica.</title>
        <authorList>
            <person name="Li C."/>
        </authorList>
    </citation>
    <scope>NUCLEOTIDE SEQUENCE [LARGE SCALE GENOMIC DNA]</scope>
    <source>
        <tissue evidence="2">Flower</tissue>
    </source>
</reference>
<organism evidence="2 3">
    <name type="scientific">Canna indica</name>
    <name type="common">Indian-shot</name>
    <dbReference type="NCBI Taxonomy" id="4628"/>
    <lineage>
        <taxon>Eukaryota</taxon>
        <taxon>Viridiplantae</taxon>
        <taxon>Streptophyta</taxon>
        <taxon>Embryophyta</taxon>
        <taxon>Tracheophyta</taxon>
        <taxon>Spermatophyta</taxon>
        <taxon>Magnoliopsida</taxon>
        <taxon>Liliopsida</taxon>
        <taxon>Zingiberales</taxon>
        <taxon>Cannaceae</taxon>
        <taxon>Canna</taxon>
    </lineage>
</organism>
<accession>A0AAQ3K5W8</accession>
<evidence type="ECO:0000313" key="3">
    <source>
        <dbReference type="Proteomes" id="UP001327560"/>
    </source>
</evidence>
<evidence type="ECO:0000313" key="2">
    <source>
        <dbReference type="EMBL" id="WOL02628.1"/>
    </source>
</evidence>
<dbReference type="AlphaFoldDB" id="A0AAQ3K5W8"/>
<gene>
    <name evidence="2" type="ORF">Cni_G11347</name>
</gene>
<keyword evidence="3" id="KW-1185">Reference proteome</keyword>
<dbReference type="EMBL" id="CP136892">
    <property type="protein sequence ID" value="WOL02628.1"/>
    <property type="molecule type" value="Genomic_DNA"/>
</dbReference>
<feature type="region of interest" description="Disordered" evidence="1">
    <location>
        <begin position="84"/>
        <end position="104"/>
    </location>
</feature>